<dbReference type="Proteomes" id="UP000034508">
    <property type="component" value="Unassembled WGS sequence"/>
</dbReference>
<accession>A0A0G0I0Q5</accession>
<protein>
    <submittedName>
        <fullName evidence="1">Uncharacterized protein</fullName>
    </submittedName>
</protein>
<proteinExistence type="predicted"/>
<sequence>MSGTIQQPEMYELQRRYLERQACVVAVRKADLPPILKAETEQFIRRNVLPDCGRVPPNCLKAFMIKTTQRMGLADLVPYVKTLFRAEVGFRGYYLDNGKLFHINTVNNQRQIP</sequence>
<organism evidence="1 2">
    <name type="scientific">Berkelbacteria bacterium GW2011_GWA1_36_9</name>
    <dbReference type="NCBI Taxonomy" id="1618331"/>
    <lineage>
        <taxon>Bacteria</taxon>
        <taxon>Candidatus Berkelbacteria</taxon>
    </lineage>
</organism>
<comment type="caution">
    <text evidence="1">The sequence shown here is derived from an EMBL/GenBank/DDBJ whole genome shotgun (WGS) entry which is preliminary data.</text>
</comment>
<name>A0A0G0I0Q5_9BACT</name>
<gene>
    <name evidence="1" type="ORF">US31_C0015G0005</name>
</gene>
<dbReference type="EMBL" id="LBSM01000015">
    <property type="protein sequence ID" value="KKQ17839.1"/>
    <property type="molecule type" value="Genomic_DNA"/>
</dbReference>
<evidence type="ECO:0000313" key="2">
    <source>
        <dbReference type="Proteomes" id="UP000034508"/>
    </source>
</evidence>
<evidence type="ECO:0000313" key="1">
    <source>
        <dbReference type="EMBL" id="KKQ17839.1"/>
    </source>
</evidence>
<dbReference type="AlphaFoldDB" id="A0A0G0I0Q5"/>
<reference evidence="1 2" key="1">
    <citation type="journal article" date="2015" name="Nature">
        <title>rRNA introns, odd ribosomes, and small enigmatic genomes across a large radiation of phyla.</title>
        <authorList>
            <person name="Brown C.T."/>
            <person name="Hug L.A."/>
            <person name="Thomas B.C."/>
            <person name="Sharon I."/>
            <person name="Castelle C.J."/>
            <person name="Singh A."/>
            <person name="Wilkins M.J."/>
            <person name="Williams K.H."/>
            <person name="Banfield J.F."/>
        </authorList>
    </citation>
    <scope>NUCLEOTIDE SEQUENCE [LARGE SCALE GENOMIC DNA]</scope>
</reference>